<keyword evidence="11" id="KW-0479">Metal-binding</keyword>
<feature type="binding site" evidence="11">
    <location>
        <position position="57"/>
    </location>
    <ligand>
        <name>substrate</name>
    </ligand>
</feature>
<feature type="binding site" evidence="11">
    <location>
        <position position="117"/>
    </location>
    <ligand>
        <name>ATP</name>
        <dbReference type="ChEBI" id="CHEBI:30616"/>
    </ligand>
</feature>
<comment type="catalytic activity">
    <reaction evidence="10 11">
        <text>shikimate + ATP = 3-phosphoshikimate + ADP + H(+)</text>
        <dbReference type="Rhea" id="RHEA:13121"/>
        <dbReference type="ChEBI" id="CHEBI:15378"/>
        <dbReference type="ChEBI" id="CHEBI:30616"/>
        <dbReference type="ChEBI" id="CHEBI:36208"/>
        <dbReference type="ChEBI" id="CHEBI:145989"/>
        <dbReference type="ChEBI" id="CHEBI:456216"/>
        <dbReference type="EC" id="2.7.1.71"/>
    </reaction>
</comment>
<dbReference type="InterPro" id="IPR031322">
    <property type="entry name" value="Shikimate/glucono_kinase"/>
</dbReference>
<dbReference type="GO" id="GO:0004765">
    <property type="term" value="F:shikimate kinase activity"/>
    <property type="evidence" value="ECO:0007669"/>
    <property type="project" value="UniProtKB-UniRule"/>
</dbReference>
<evidence type="ECO:0000256" key="6">
    <source>
        <dbReference type="ARBA" id="ARBA00022741"/>
    </source>
</evidence>
<comment type="pathway">
    <text evidence="1 11">Metabolic intermediate biosynthesis; chorismate biosynthesis; chorismate from D-erythrose 4-phosphate and phosphoenolpyruvate: step 5/7.</text>
</comment>
<feature type="binding site" evidence="11">
    <location>
        <position position="33"/>
    </location>
    <ligand>
        <name>substrate</name>
    </ligand>
</feature>
<evidence type="ECO:0000313" key="12">
    <source>
        <dbReference type="EMBL" id="ALZ83237.1"/>
    </source>
</evidence>
<dbReference type="UniPathway" id="UPA00053">
    <property type="reaction ID" value="UER00088"/>
</dbReference>
<dbReference type="OrthoDB" id="9800332at2"/>
<dbReference type="CDD" id="cd00464">
    <property type="entry name" value="SK"/>
    <property type="match status" value="1"/>
</dbReference>
<feature type="binding site" evidence="11">
    <location>
        <position position="136"/>
    </location>
    <ligand>
        <name>substrate</name>
    </ligand>
</feature>
<dbReference type="GO" id="GO:0005829">
    <property type="term" value="C:cytosol"/>
    <property type="evidence" value="ECO:0007669"/>
    <property type="project" value="TreeGrafter"/>
</dbReference>
<organism evidence="12 13">
    <name type="scientific">Pseudomonas oryzihabitans</name>
    <dbReference type="NCBI Taxonomy" id="47885"/>
    <lineage>
        <taxon>Bacteria</taxon>
        <taxon>Pseudomonadati</taxon>
        <taxon>Pseudomonadota</taxon>
        <taxon>Gammaproteobacteria</taxon>
        <taxon>Pseudomonadales</taxon>
        <taxon>Pseudomonadaceae</taxon>
        <taxon>Pseudomonas</taxon>
    </lineage>
</organism>
<comment type="similarity">
    <text evidence="2 11">Belongs to the shikimate kinase family.</text>
</comment>
<dbReference type="Pfam" id="PF01202">
    <property type="entry name" value="SKI"/>
    <property type="match status" value="1"/>
</dbReference>
<dbReference type="EC" id="2.7.1.71" evidence="3 11"/>
<dbReference type="EMBL" id="CP013987">
    <property type="protein sequence ID" value="ALZ83237.1"/>
    <property type="molecule type" value="Genomic_DNA"/>
</dbReference>
<keyword evidence="11" id="KW-0460">Magnesium</keyword>
<dbReference type="SUPFAM" id="SSF52540">
    <property type="entry name" value="P-loop containing nucleoside triphosphate hydrolases"/>
    <property type="match status" value="1"/>
</dbReference>
<keyword evidence="7 11" id="KW-0418">Kinase</keyword>
<proteinExistence type="inferred from homology"/>
<dbReference type="Proteomes" id="UP000064137">
    <property type="component" value="Chromosome"/>
</dbReference>
<dbReference type="PANTHER" id="PTHR21087">
    <property type="entry name" value="SHIKIMATE KINASE"/>
    <property type="match status" value="1"/>
</dbReference>
<gene>
    <name evidence="11" type="primary">aroK</name>
    <name evidence="12" type="ORF">APT59_03145</name>
</gene>
<evidence type="ECO:0000256" key="9">
    <source>
        <dbReference type="ARBA" id="ARBA00023141"/>
    </source>
</evidence>
<sequence length="172" mass="19311">MRNLFLVGPMGSGKSTIGRLLAKELRLPFKDSDKVIEERTGADIPWIFDVEGEQGFREREHAAIAELCAENGLVMATGGGAVLREDNRQALKHGGRVIYLHASIEQQIERTSRDRNRPLLQTADPAAVLRNLMAMRDPLYREIADIIIETDERPPRLVVLQILDRLKALAPH</sequence>
<comment type="subunit">
    <text evidence="11">Monomer.</text>
</comment>
<accession>A0A0U4W5K9</accession>
<feature type="binding site" evidence="11">
    <location>
        <position position="79"/>
    </location>
    <ligand>
        <name>substrate</name>
    </ligand>
</feature>
<keyword evidence="4 11" id="KW-0028">Amino-acid biosynthesis</keyword>
<evidence type="ECO:0000256" key="3">
    <source>
        <dbReference type="ARBA" id="ARBA00012154"/>
    </source>
</evidence>
<evidence type="ECO:0000256" key="11">
    <source>
        <dbReference type="HAMAP-Rule" id="MF_00109"/>
    </source>
</evidence>
<feature type="binding site" evidence="11">
    <location>
        <begin position="11"/>
        <end position="16"/>
    </location>
    <ligand>
        <name>ATP</name>
        <dbReference type="ChEBI" id="CHEBI:30616"/>
    </ligand>
</feature>
<keyword evidence="9 11" id="KW-0057">Aromatic amino acid biosynthesis</keyword>
<comment type="function">
    <text evidence="11">Catalyzes the specific phosphorylation of the 3-hydroxyl group of shikimic acid using ATP as a cosubstrate.</text>
</comment>
<comment type="subcellular location">
    <subcellularLocation>
        <location evidence="11">Cytoplasm</location>
    </subcellularLocation>
</comment>
<evidence type="ECO:0000313" key="13">
    <source>
        <dbReference type="Proteomes" id="UP000064137"/>
    </source>
</evidence>
<evidence type="ECO:0000256" key="7">
    <source>
        <dbReference type="ARBA" id="ARBA00022777"/>
    </source>
</evidence>
<feature type="binding site" evidence="11">
    <location>
        <position position="15"/>
    </location>
    <ligand>
        <name>Mg(2+)</name>
        <dbReference type="ChEBI" id="CHEBI:18420"/>
    </ligand>
</feature>
<keyword evidence="11" id="KW-0963">Cytoplasm</keyword>
<evidence type="ECO:0000256" key="1">
    <source>
        <dbReference type="ARBA" id="ARBA00004842"/>
    </source>
</evidence>
<dbReference type="InterPro" id="IPR027417">
    <property type="entry name" value="P-loop_NTPase"/>
</dbReference>
<dbReference type="PRINTS" id="PR01100">
    <property type="entry name" value="SHIKIMTKNASE"/>
</dbReference>
<dbReference type="GO" id="GO:0008652">
    <property type="term" value="P:amino acid biosynthetic process"/>
    <property type="evidence" value="ECO:0007669"/>
    <property type="project" value="UniProtKB-KW"/>
</dbReference>
<dbReference type="NCBIfam" id="NF003456">
    <property type="entry name" value="PRK05057.1"/>
    <property type="match status" value="1"/>
</dbReference>
<evidence type="ECO:0000256" key="10">
    <source>
        <dbReference type="ARBA" id="ARBA00048567"/>
    </source>
</evidence>
<evidence type="ECO:0000256" key="8">
    <source>
        <dbReference type="ARBA" id="ARBA00022840"/>
    </source>
</evidence>
<evidence type="ECO:0000256" key="2">
    <source>
        <dbReference type="ARBA" id="ARBA00006997"/>
    </source>
</evidence>
<reference evidence="12 13" key="1">
    <citation type="submission" date="2016-01" db="EMBL/GenBank/DDBJ databases">
        <title>Annotation of Pseudomonas oryzihabitans USDA-ARS-USMARC-56511.</title>
        <authorList>
            <person name="Harhay G.P."/>
            <person name="Harhay D.M."/>
            <person name="Smith T.P.L."/>
            <person name="Bono J.L."/>
            <person name="Heaton M.P."/>
            <person name="Clawson M.L."/>
            <person name="Chitko-Mckown C.G."/>
            <person name="Capik S.F."/>
            <person name="DeDonder K.D."/>
            <person name="Apley M.D."/>
            <person name="Lubbers B.V."/>
            <person name="White B.J."/>
            <person name="Larson R.L."/>
        </authorList>
    </citation>
    <scope>NUCLEOTIDE SEQUENCE [LARGE SCALE GENOMIC DNA]</scope>
    <source>
        <strain evidence="12 13">USDA-ARS-USMARC-56511</strain>
    </source>
</reference>
<dbReference type="GO" id="GO:0009423">
    <property type="term" value="P:chorismate biosynthetic process"/>
    <property type="evidence" value="ECO:0007669"/>
    <property type="project" value="UniProtKB-UniRule"/>
</dbReference>
<name>A0A0U4W5K9_9PSED</name>
<comment type="cofactor">
    <cofactor evidence="11">
        <name>Mg(2+)</name>
        <dbReference type="ChEBI" id="CHEBI:18420"/>
    </cofactor>
    <text evidence="11">Binds 1 Mg(2+) ion per subunit.</text>
</comment>
<dbReference type="HAMAP" id="MF_00109">
    <property type="entry name" value="Shikimate_kinase"/>
    <property type="match status" value="1"/>
</dbReference>
<dbReference type="KEGG" id="por:APT59_03145"/>
<dbReference type="InterPro" id="IPR023000">
    <property type="entry name" value="Shikimate_kinase_CS"/>
</dbReference>
<keyword evidence="5 11" id="KW-0808">Transferase</keyword>
<dbReference type="GO" id="GO:0005524">
    <property type="term" value="F:ATP binding"/>
    <property type="evidence" value="ECO:0007669"/>
    <property type="project" value="UniProtKB-UniRule"/>
</dbReference>
<dbReference type="GO" id="GO:0000287">
    <property type="term" value="F:magnesium ion binding"/>
    <property type="evidence" value="ECO:0007669"/>
    <property type="project" value="UniProtKB-UniRule"/>
</dbReference>
<feature type="binding site" evidence="11">
    <location>
        <position position="153"/>
    </location>
    <ligand>
        <name>ATP</name>
        <dbReference type="ChEBI" id="CHEBI:30616"/>
    </ligand>
</feature>
<keyword evidence="8 11" id="KW-0067">ATP-binding</keyword>
<evidence type="ECO:0000256" key="5">
    <source>
        <dbReference type="ARBA" id="ARBA00022679"/>
    </source>
</evidence>
<evidence type="ECO:0000256" key="4">
    <source>
        <dbReference type="ARBA" id="ARBA00022605"/>
    </source>
</evidence>
<dbReference type="InterPro" id="IPR000623">
    <property type="entry name" value="Shikimate_kinase/TSH1"/>
</dbReference>
<dbReference type="RefSeq" id="WP_059313511.1">
    <property type="nucleotide sequence ID" value="NZ_CP013987.1"/>
</dbReference>
<dbReference type="GO" id="GO:0009073">
    <property type="term" value="P:aromatic amino acid family biosynthetic process"/>
    <property type="evidence" value="ECO:0007669"/>
    <property type="project" value="UniProtKB-KW"/>
</dbReference>
<dbReference type="Gene3D" id="3.40.50.300">
    <property type="entry name" value="P-loop containing nucleotide triphosphate hydrolases"/>
    <property type="match status" value="1"/>
</dbReference>
<keyword evidence="6 11" id="KW-0547">Nucleotide-binding</keyword>
<dbReference type="PANTHER" id="PTHR21087:SF16">
    <property type="entry name" value="SHIKIMATE KINASE 1, CHLOROPLASTIC"/>
    <property type="match status" value="1"/>
</dbReference>
<dbReference type="PROSITE" id="PS01128">
    <property type="entry name" value="SHIKIMATE_KINASE"/>
    <property type="match status" value="1"/>
</dbReference>
<protein>
    <recommendedName>
        <fullName evidence="3 11">Shikimate kinase</fullName>
        <shortName evidence="11">SK</shortName>
        <ecNumber evidence="3 11">2.7.1.71</ecNumber>
    </recommendedName>
</protein>
<dbReference type="AlphaFoldDB" id="A0A0U4W5K9"/>